<name>A0A9R1VHB9_LACSA</name>
<dbReference type="EMBL" id="NBSK02000005">
    <property type="protein sequence ID" value="KAJ0204743.1"/>
    <property type="molecule type" value="Genomic_DNA"/>
</dbReference>
<dbReference type="OrthoDB" id="1928288at2759"/>
<dbReference type="Proteomes" id="UP000235145">
    <property type="component" value="Unassembled WGS sequence"/>
</dbReference>
<protein>
    <submittedName>
        <fullName evidence="2">Uncharacterized protein</fullName>
    </submittedName>
</protein>
<evidence type="ECO:0000256" key="1">
    <source>
        <dbReference type="SAM" id="MobiDB-lite"/>
    </source>
</evidence>
<reference evidence="2 3" key="1">
    <citation type="journal article" date="2017" name="Nat. Commun.">
        <title>Genome assembly with in vitro proximity ligation data and whole-genome triplication in lettuce.</title>
        <authorList>
            <person name="Reyes-Chin-Wo S."/>
            <person name="Wang Z."/>
            <person name="Yang X."/>
            <person name="Kozik A."/>
            <person name="Arikit S."/>
            <person name="Song C."/>
            <person name="Xia L."/>
            <person name="Froenicke L."/>
            <person name="Lavelle D.O."/>
            <person name="Truco M.J."/>
            <person name="Xia R."/>
            <person name="Zhu S."/>
            <person name="Xu C."/>
            <person name="Xu H."/>
            <person name="Xu X."/>
            <person name="Cox K."/>
            <person name="Korf I."/>
            <person name="Meyers B.C."/>
            <person name="Michelmore R.W."/>
        </authorList>
    </citation>
    <scope>NUCLEOTIDE SEQUENCE [LARGE SCALE GENOMIC DNA]</scope>
    <source>
        <strain evidence="3">cv. Salinas</strain>
        <tissue evidence="2">Seedlings</tissue>
    </source>
</reference>
<comment type="caution">
    <text evidence="2">The sequence shown here is derived from an EMBL/GenBank/DDBJ whole genome shotgun (WGS) entry which is preliminary data.</text>
</comment>
<dbReference type="AlphaFoldDB" id="A0A9R1VHB9"/>
<gene>
    <name evidence="2" type="ORF">LSAT_V11C500259340</name>
</gene>
<evidence type="ECO:0000313" key="2">
    <source>
        <dbReference type="EMBL" id="KAJ0204743.1"/>
    </source>
</evidence>
<dbReference type="PANTHER" id="PTHR33167:SF33">
    <property type="entry name" value="MYB-CC TYPE TRANSCRIPTION FACTOR LHEQLE-CONTAINING DOMAIN-CONTAINING PROTEIN"/>
    <property type="match status" value="1"/>
</dbReference>
<feature type="compositionally biased region" description="Polar residues" evidence="1">
    <location>
        <begin position="149"/>
        <end position="161"/>
    </location>
</feature>
<sequence length="190" mass="22055">MIASWNNRYRYHHRVTQLALCTYHSLALDSKNKMLENHHLEFIKQTMLKHEDTFRHQVRELHRLYNVQKSLMGTLRNDIRRNTECQRATLDINSLDKRVGFDLSRSAMEDTSCGDSSGIHDDKTGPNDVELTLSIGPSASKRLSENRLHQTGGSDSKTKMKTNVLNSSTLYNEDKKRPHWLFQDLSLNRT</sequence>
<keyword evidence="3" id="KW-1185">Reference proteome</keyword>
<organism evidence="2 3">
    <name type="scientific">Lactuca sativa</name>
    <name type="common">Garden lettuce</name>
    <dbReference type="NCBI Taxonomy" id="4236"/>
    <lineage>
        <taxon>Eukaryota</taxon>
        <taxon>Viridiplantae</taxon>
        <taxon>Streptophyta</taxon>
        <taxon>Embryophyta</taxon>
        <taxon>Tracheophyta</taxon>
        <taxon>Spermatophyta</taxon>
        <taxon>Magnoliopsida</taxon>
        <taxon>eudicotyledons</taxon>
        <taxon>Gunneridae</taxon>
        <taxon>Pentapetalae</taxon>
        <taxon>asterids</taxon>
        <taxon>campanulids</taxon>
        <taxon>Asterales</taxon>
        <taxon>Asteraceae</taxon>
        <taxon>Cichorioideae</taxon>
        <taxon>Cichorieae</taxon>
        <taxon>Lactucinae</taxon>
        <taxon>Lactuca</taxon>
    </lineage>
</organism>
<accession>A0A9R1VHB9</accession>
<feature type="region of interest" description="Disordered" evidence="1">
    <location>
        <begin position="137"/>
        <end position="161"/>
    </location>
</feature>
<proteinExistence type="predicted"/>
<dbReference type="PANTHER" id="PTHR33167">
    <property type="entry name" value="TRANSCRIPTION FACTOR, PUTATIVE (DUF863)-RELATED"/>
    <property type="match status" value="1"/>
</dbReference>
<evidence type="ECO:0000313" key="3">
    <source>
        <dbReference type="Proteomes" id="UP000235145"/>
    </source>
</evidence>